<dbReference type="AlphaFoldDB" id="A0AAE0Y4K0"/>
<reference evidence="1" key="1">
    <citation type="journal article" date="2023" name="G3 (Bethesda)">
        <title>A reference genome for the long-term kleptoplast-retaining sea slug Elysia crispata morphotype clarki.</title>
        <authorList>
            <person name="Eastman K.E."/>
            <person name="Pendleton A.L."/>
            <person name="Shaikh M.A."/>
            <person name="Suttiyut T."/>
            <person name="Ogas R."/>
            <person name="Tomko P."/>
            <person name="Gavelis G."/>
            <person name="Widhalm J.R."/>
            <person name="Wisecaver J.H."/>
        </authorList>
    </citation>
    <scope>NUCLEOTIDE SEQUENCE</scope>
    <source>
        <strain evidence="1">ECLA1</strain>
    </source>
</reference>
<gene>
    <name evidence="1" type="ORF">RRG08_002555</name>
</gene>
<name>A0AAE0Y4K0_9GAST</name>
<proteinExistence type="predicted"/>
<keyword evidence="2" id="KW-1185">Reference proteome</keyword>
<evidence type="ECO:0000313" key="1">
    <source>
        <dbReference type="EMBL" id="KAK3732945.1"/>
    </source>
</evidence>
<evidence type="ECO:0000313" key="2">
    <source>
        <dbReference type="Proteomes" id="UP001283361"/>
    </source>
</evidence>
<organism evidence="1 2">
    <name type="scientific">Elysia crispata</name>
    <name type="common">lettuce slug</name>
    <dbReference type="NCBI Taxonomy" id="231223"/>
    <lineage>
        <taxon>Eukaryota</taxon>
        <taxon>Metazoa</taxon>
        <taxon>Spiralia</taxon>
        <taxon>Lophotrochozoa</taxon>
        <taxon>Mollusca</taxon>
        <taxon>Gastropoda</taxon>
        <taxon>Heterobranchia</taxon>
        <taxon>Euthyneura</taxon>
        <taxon>Panpulmonata</taxon>
        <taxon>Sacoglossa</taxon>
        <taxon>Placobranchoidea</taxon>
        <taxon>Plakobranchidae</taxon>
        <taxon>Elysia</taxon>
    </lineage>
</organism>
<dbReference type="Proteomes" id="UP001283361">
    <property type="component" value="Unassembled WGS sequence"/>
</dbReference>
<comment type="caution">
    <text evidence="1">The sequence shown here is derived from an EMBL/GenBank/DDBJ whole genome shotgun (WGS) entry which is preliminary data.</text>
</comment>
<sequence>MSRAKHLELLKARRENQSLPEALGVEKEEERRVPLDDRAKSQEALILSFIAENNLALSMTTPIINLLKELAKDQEAFNRVCLERTTVSYKLKYGVAKTITDKLVSQLMTRQ</sequence>
<dbReference type="EMBL" id="JAWDGP010006922">
    <property type="protein sequence ID" value="KAK3732945.1"/>
    <property type="molecule type" value="Genomic_DNA"/>
</dbReference>
<protein>
    <submittedName>
        <fullName evidence="1">Uncharacterized protein</fullName>
    </submittedName>
</protein>
<accession>A0AAE0Y4K0</accession>